<dbReference type="InterPro" id="IPR016047">
    <property type="entry name" value="M23ase_b-sheet_dom"/>
</dbReference>
<evidence type="ECO:0000256" key="1">
    <source>
        <dbReference type="ARBA" id="ARBA00022729"/>
    </source>
</evidence>
<dbReference type="CDD" id="cd12797">
    <property type="entry name" value="M23_peptidase"/>
    <property type="match status" value="1"/>
</dbReference>
<keyword evidence="2" id="KW-0175">Coiled coil</keyword>
<accession>A0A5J4SH52</accession>
<evidence type="ECO:0000313" key="4">
    <source>
        <dbReference type="EMBL" id="KAA6344593.1"/>
    </source>
</evidence>
<dbReference type="InterPro" id="IPR050570">
    <property type="entry name" value="Cell_wall_metabolism_enzyme"/>
</dbReference>
<feature type="coiled-coil region" evidence="2">
    <location>
        <begin position="19"/>
        <end position="46"/>
    </location>
</feature>
<feature type="domain" description="M23ase beta-sheet core" evidence="3">
    <location>
        <begin position="314"/>
        <end position="406"/>
    </location>
</feature>
<feature type="coiled-coil region" evidence="2">
    <location>
        <begin position="188"/>
        <end position="259"/>
    </location>
</feature>
<feature type="coiled-coil region" evidence="2">
    <location>
        <begin position="75"/>
        <end position="102"/>
    </location>
</feature>
<keyword evidence="1" id="KW-0732">Signal</keyword>
<organism evidence="4">
    <name type="scientific">termite gut metagenome</name>
    <dbReference type="NCBI Taxonomy" id="433724"/>
    <lineage>
        <taxon>unclassified sequences</taxon>
        <taxon>metagenomes</taxon>
        <taxon>organismal metagenomes</taxon>
    </lineage>
</organism>
<dbReference type="Gene3D" id="2.70.70.10">
    <property type="entry name" value="Glucose Permease (Domain IIA)"/>
    <property type="match status" value="1"/>
</dbReference>
<dbReference type="Gene3D" id="6.10.250.3150">
    <property type="match status" value="1"/>
</dbReference>
<evidence type="ECO:0000259" key="3">
    <source>
        <dbReference type="Pfam" id="PF01551"/>
    </source>
</evidence>
<dbReference type="GO" id="GO:0004222">
    <property type="term" value="F:metalloendopeptidase activity"/>
    <property type="evidence" value="ECO:0007669"/>
    <property type="project" value="TreeGrafter"/>
</dbReference>
<dbReference type="AlphaFoldDB" id="A0A5J4SH52"/>
<dbReference type="Pfam" id="PF01551">
    <property type="entry name" value="Peptidase_M23"/>
    <property type="match status" value="1"/>
</dbReference>
<name>A0A5J4SH52_9ZZZZ</name>
<comment type="caution">
    <text evidence="4">The sequence shown here is derived from an EMBL/GenBank/DDBJ whole genome shotgun (WGS) entry which is preliminary data.</text>
</comment>
<sequence>MKRFFLLFSISVFLTFTLFAQSNNSVKELKDKYGALQNEIYQTEKILSDTKRNVSSQLNTLNTLTGQIEVRKHHISTINDDIKTIENQLKELNAQLGNLQYGLAERKKNYEASVRYLYKNRTIQEKLMFIFSAKNLIQTYRRLRYVREYADFQQKQGEEILRQQKRVIQKTAELAEVKKAQVFLLNTREQEKSKLEKEEQGKRNLIDNLKKKQKDLQNEINKKRKEANQLNSQIDKQILEEMERVRKRTKIEIKRSSSKSKNEKSDLEKVNHTISQEFASQRGKLPMPLTGSSVIVSQYGEYNVEGLKGVTLDNKGIDIQGQPGAYARAVFEGKVAAVFKLNGLFNILIRHGNYISAYCNLSSTSVKQEDEVKAEQIIGRIFSDSADNNRTILHFQLRAEKEKLNPELWLRRK</sequence>
<evidence type="ECO:0000256" key="2">
    <source>
        <dbReference type="SAM" id="Coils"/>
    </source>
</evidence>
<gene>
    <name evidence="4" type="ORF">EZS27_007791</name>
</gene>
<dbReference type="SUPFAM" id="SSF51261">
    <property type="entry name" value="Duplicated hybrid motif"/>
    <property type="match status" value="1"/>
</dbReference>
<dbReference type="EMBL" id="SNRY01000210">
    <property type="protein sequence ID" value="KAA6344593.1"/>
    <property type="molecule type" value="Genomic_DNA"/>
</dbReference>
<protein>
    <submittedName>
        <fullName evidence="4">Murein hydrolase activator EnvC</fullName>
    </submittedName>
</protein>
<proteinExistence type="predicted"/>
<dbReference type="PANTHER" id="PTHR21666:SF289">
    <property type="entry name" value="L-ALA--D-GLU ENDOPEPTIDASE"/>
    <property type="match status" value="1"/>
</dbReference>
<keyword evidence="4" id="KW-0378">Hydrolase</keyword>
<dbReference type="PANTHER" id="PTHR21666">
    <property type="entry name" value="PEPTIDASE-RELATED"/>
    <property type="match status" value="1"/>
</dbReference>
<reference evidence="4" key="1">
    <citation type="submission" date="2019-03" db="EMBL/GenBank/DDBJ databases">
        <title>Single cell metagenomics reveals metabolic interactions within the superorganism composed of flagellate Streblomastix strix and complex community of Bacteroidetes bacteria on its surface.</title>
        <authorList>
            <person name="Treitli S.C."/>
            <person name="Kolisko M."/>
            <person name="Husnik F."/>
            <person name="Keeling P."/>
            <person name="Hampl V."/>
        </authorList>
    </citation>
    <scope>NUCLEOTIDE SEQUENCE</scope>
    <source>
        <strain evidence="4">STM</strain>
    </source>
</reference>
<dbReference type="InterPro" id="IPR011055">
    <property type="entry name" value="Dup_hybrid_motif"/>
</dbReference>